<dbReference type="RefSeq" id="WP_052948193.1">
    <property type="nucleotide sequence ID" value="NZ_BAMW01000024.1"/>
</dbReference>
<comment type="cofactor">
    <cofactor evidence="1 10">
        <name>Mg(2+)</name>
        <dbReference type="ChEBI" id="CHEBI:18420"/>
    </cofactor>
</comment>
<evidence type="ECO:0000256" key="6">
    <source>
        <dbReference type="ARBA" id="ARBA00022801"/>
    </source>
</evidence>
<evidence type="ECO:0000256" key="7">
    <source>
        <dbReference type="ARBA" id="ARBA00022842"/>
    </source>
</evidence>
<evidence type="ECO:0000256" key="4">
    <source>
        <dbReference type="ARBA" id="ARBA00022723"/>
    </source>
</evidence>
<dbReference type="Gene3D" id="3.40.570.10">
    <property type="entry name" value="Extracellular Endonuclease, subunit A"/>
    <property type="match status" value="1"/>
</dbReference>
<gene>
    <name evidence="13" type="ORF">Abin_024_040</name>
    <name evidence="14" type="ORF">AIN02nite_19410</name>
</gene>
<proteinExistence type="inferred from homology"/>
<evidence type="ECO:0000256" key="8">
    <source>
        <dbReference type="PIRSR" id="PIRSR640255-1"/>
    </source>
</evidence>
<feature type="domain" description="DNA/RNA non-specific endonuclease/pyrophosphatase/phosphodiesterase" evidence="12">
    <location>
        <begin position="54"/>
        <end position="244"/>
    </location>
</feature>
<dbReference type="Proteomes" id="UP000032673">
    <property type="component" value="Unassembled WGS sequence"/>
</dbReference>
<feature type="active site" description="Proton acceptor" evidence="8">
    <location>
        <position position="119"/>
    </location>
</feature>
<name>A0A6N3T3Y1_9PROT</name>
<evidence type="ECO:0000259" key="11">
    <source>
        <dbReference type="SMART" id="SM00477"/>
    </source>
</evidence>
<keyword evidence="15" id="KW-1185">Reference proteome</keyword>
<evidence type="ECO:0000313" key="16">
    <source>
        <dbReference type="Proteomes" id="UP000321104"/>
    </source>
</evidence>
<dbReference type="InterPro" id="IPR020821">
    <property type="entry name" value="ENPP1-3/EXOG-like_nuc-like"/>
</dbReference>
<dbReference type="InterPro" id="IPR044925">
    <property type="entry name" value="His-Me_finger_sf"/>
</dbReference>
<evidence type="ECO:0000256" key="2">
    <source>
        <dbReference type="ARBA" id="ARBA00010052"/>
    </source>
</evidence>
<dbReference type="InterPro" id="IPR001604">
    <property type="entry name" value="Endo_G_ENPP1-like_dom"/>
</dbReference>
<evidence type="ECO:0000313" key="15">
    <source>
        <dbReference type="Proteomes" id="UP000032673"/>
    </source>
</evidence>
<evidence type="ECO:0000256" key="1">
    <source>
        <dbReference type="ARBA" id="ARBA00001946"/>
    </source>
</evidence>
<reference evidence="14 16" key="2">
    <citation type="submission" date="2019-07" db="EMBL/GenBank/DDBJ databases">
        <title>Whole genome shotgun sequence of Acetobacter indonesiensis NBRC 16471.</title>
        <authorList>
            <person name="Hosoyama A."/>
            <person name="Uohara A."/>
            <person name="Ohji S."/>
            <person name="Ichikawa N."/>
        </authorList>
    </citation>
    <scope>NUCLEOTIDE SEQUENCE [LARGE SCALE GENOMIC DNA]</scope>
    <source>
        <strain evidence="14 16">NBRC 16471</strain>
    </source>
</reference>
<dbReference type="InterPro" id="IPR040255">
    <property type="entry name" value="Non-specific_endonuclease"/>
</dbReference>
<dbReference type="Pfam" id="PF01223">
    <property type="entry name" value="Endonuclease_NS"/>
    <property type="match status" value="1"/>
</dbReference>
<dbReference type="GO" id="GO:0000014">
    <property type="term" value="F:single-stranded DNA endodeoxyribonuclease activity"/>
    <property type="evidence" value="ECO:0007669"/>
    <property type="project" value="TreeGrafter"/>
</dbReference>
<dbReference type="EC" id="3.1.30.-" evidence="10"/>
<dbReference type="GO" id="GO:0046872">
    <property type="term" value="F:metal ion binding"/>
    <property type="evidence" value="ECO:0007669"/>
    <property type="project" value="UniProtKB-KW"/>
</dbReference>
<keyword evidence="5 10" id="KW-0255">Endonuclease</keyword>
<dbReference type="InterPro" id="IPR018524">
    <property type="entry name" value="DNA/RNA_endonuclease_AS"/>
</dbReference>
<keyword evidence="3 10" id="KW-0540">Nuclease</keyword>
<dbReference type="PANTHER" id="PTHR13966:SF5">
    <property type="entry name" value="ENDONUCLEASE G, MITOCHONDRIAL"/>
    <property type="match status" value="1"/>
</dbReference>
<dbReference type="PROSITE" id="PS01070">
    <property type="entry name" value="NUCLEASE_NON_SPEC"/>
    <property type="match status" value="1"/>
</dbReference>
<evidence type="ECO:0000256" key="10">
    <source>
        <dbReference type="RuleBase" id="RU366055"/>
    </source>
</evidence>
<comment type="caution">
    <text evidence="14">The sequence shown here is derived from an EMBL/GenBank/DDBJ whole genome shotgun (WGS) entry which is preliminary data.</text>
</comment>
<feature type="domain" description="ENPP1-3/EXOG-like endonuclease/phosphodiesterase" evidence="11">
    <location>
        <begin position="55"/>
        <end position="244"/>
    </location>
</feature>
<protein>
    <recommendedName>
        <fullName evidence="10">Endonuclease</fullName>
        <ecNumber evidence="10">3.1.30.-</ecNumber>
    </recommendedName>
</protein>
<dbReference type="SUPFAM" id="SSF54060">
    <property type="entry name" value="His-Me finger endonucleases"/>
    <property type="match status" value="1"/>
</dbReference>
<dbReference type="InterPro" id="IPR044929">
    <property type="entry name" value="DNA/RNA_non-sp_Endonuclease_sf"/>
</dbReference>
<evidence type="ECO:0000256" key="9">
    <source>
        <dbReference type="PIRSR" id="PIRSR640255-2"/>
    </source>
</evidence>
<dbReference type="SMART" id="SM00892">
    <property type="entry name" value="Endonuclease_NS"/>
    <property type="match status" value="1"/>
</dbReference>
<comment type="similarity">
    <text evidence="2 10">Belongs to the DNA/RNA non-specific endonuclease family.</text>
</comment>
<evidence type="ECO:0000313" key="13">
    <source>
        <dbReference type="EMBL" id="GAN63255.1"/>
    </source>
</evidence>
<evidence type="ECO:0000313" key="14">
    <source>
        <dbReference type="EMBL" id="GEN03916.1"/>
    </source>
</evidence>
<dbReference type="GO" id="GO:0003676">
    <property type="term" value="F:nucleic acid binding"/>
    <property type="evidence" value="ECO:0007669"/>
    <property type="project" value="InterPro"/>
</dbReference>
<dbReference type="PANTHER" id="PTHR13966">
    <property type="entry name" value="ENDONUCLEASE RELATED"/>
    <property type="match status" value="1"/>
</dbReference>
<dbReference type="Proteomes" id="UP000321104">
    <property type="component" value="Unassembled WGS sequence"/>
</dbReference>
<accession>A0A6N3T3Y1</accession>
<keyword evidence="4 9" id="KW-0479">Metal-binding</keyword>
<keyword evidence="7" id="KW-0460">Magnesium</keyword>
<evidence type="ECO:0000259" key="12">
    <source>
        <dbReference type="SMART" id="SM00892"/>
    </source>
</evidence>
<organism evidence="14 16">
    <name type="scientific">Acetobacter indonesiensis</name>
    <dbReference type="NCBI Taxonomy" id="104101"/>
    <lineage>
        <taxon>Bacteria</taxon>
        <taxon>Pseudomonadati</taxon>
        <taxon>Pseudomonadota</taxon>
        <taxon>Alphaproteobacteria</taxon>
        <taxon>Acetobacterales</taxon>
        <taxon>Acetobacteraceae</taxon>
        <taxon>Acetobacter</taxon>
    </lineage>
</organism>
<reference evidence="13 15" key="1">
    <citation type="submission" date="2012-11" db="EMBL/GenBank/DDBJ databases">
        <title>Whole genome sequence of Acetobacter indonesiensis 5H-1.</title>
        <authorList>
            <person name="Azuma Y."/>
            <person name="Higashiura N."/>
            <person name="Hirakawa H."/>
            <person name="Matsushita K."/>
        </authorList>
    </citation>
    <scope>NUCLEOTIDE SEQUENCE [LARGE SCALE GENOMIC DNA]</scope>
    <source>
        <strain evidence="13 15">5H-1</strain>
    </source>
</reference>
<dbReference type="GO" id="GO:0004521">
    <property type="term" value="F:RNA endonuclease activity"/>
    <property type="evidence" value="ECO:0007669"/>
    <property type="project" value="TreeGrafter"/>
</dbReference>
<dbReference type="EMBL" id="BJXQ01000010">
    <property type="protein sequence ID" value="GEN03916.1"/>
    <property type="molecule type" value="Genomic_DNA"/>
</dbReference>
<dbReference type="EMBL" id="BAMW01000024">
    <property type="protein sequence ID" value="GAN63255.1"/>
    <property type="molecule type" value="Genomic_DNA"/>
</dbReference>
<dbReference type="AlphaFoldDB" id="A0A6N3T3Y1"/>
<evidence type="ECO:0000256" key="5">
    <source>
        <dbReference type="ARBA" id="ARBA00022759"/>
    </source>
</evidence>
<feature type="binding site" evidence="9">
    <location>
        <position position="149"/>
    </location>
    <ligand>
        <name>Mg(2+)</name>
        <dbReference type="ChEBI" id="CHEBI:18420"/>
        <note>catalytic</note>
    </ligand>
</feature>
<dbReference type="SMART" id="SM00477">
    <property type="entry name" value="NUC"/>
    <property type="match status" value="1"/>
</dbReference>
<keyword evidence="6 10" id="KW-0378">Hydrolase</keyword>
<evidence type="ECO:0000256" key="3">
    <source>
        <dbReference type="ARBA" id="ARBA00022722"/>
    </source>
</evidence>
<sequence length="294" mass="32361">MSKGFHKGLKLMFLFLIYDVQVDWAYGKETCSNLFFAGEIPTLEGEFGHGTVLCNTAYAVMDSPVTKGPIWSAEYIVEENLEVAARTKREGYFYPDARLPAGYRGELADWKHSGWDRGHLSPSGDFAGLAAQQESYALSNVVPQAPGLNRGAWEGIEAAVRGLANAEGELYVVTGVLFSHERASVGPDRVMIPSGMWKAVYDPIAEGAAVYVCANTNLPDCKIVSLDVLYRWAGVDVFPSLALSIKQHIMPMPAIEESPYAASVRTEQSRANGFNWNNRHVKEVLRLLQKALGR</sequence>